<proteinExistence type="predicted"/>
<dbReference type="Proteomes" id="UP000013525">
    <property type="component" value="Unassembled WGS sequence"/>
</dbReference>
<reference evidence="1 2" key="1">
    <citation type="journal article" date="2013" name="Genome Announc.">
        <title>Draft Genome Sequence of Rhodococcus rhodnii Strain LMG5362, a Symbiont of Rhodnius prolixus (Hemiptera, Reduviidae, Triatominae), the Principle Vector of Trypanosoma cruzi.</title>
        <authorList>
            <person name="Pachebat J.A."/>
            <person name="van Keulen G."/>
            <person name="Whitten M.M."/>
            <person name="Girdwood S."/>
            <person name="Del Sol R."/>
            <person name="Dyson P.J."/>
            <person name="Facey P.D."/>
        </authorList>
    </citation>
    <scope>NUCLEOTIDE SEQUENCE [LARGE SCALE GENOMIC DNA]</scope>
    <source>
        <strain evidence="1 2">LMG 5362</strain>
    </source>
</reference>
<evidence type="ECO:0000313" key="1">
    <source>
        <dbReference type="EMBL" id="EOM77105.1"/>
    </source>
</evidence>
<sequence>MEWIIRTLPVRLSPRRNSRSAKSVTSAGVSG</sequence>
<accession>R7WP96</accession>
<name>R7WP96_9NOCA</name>
<keyword evidence="2" id="KW-1185">Reference proteome</keyword>
<evidence type="ECO:0000313" key="2">
    <source>
        <dbReference type="Proteomes" id="UP000013525"/>
    </source>
</evidence>
<gene>
    <name evidence="1" type="ORF">Rrhod_1572</name>
</gene>
<comment type="caution">
    <text evidence="1">The sequence shown here is derived from an EMBL/GenBank/DDBJ whole genome shotgun (WGS) entry which is preliminary data.</text>
</comment>
<dbReference type="AlphaFoldDB" id="R7WP96"/>
<dbReference type="EMBL" id="APMY01000053">
    <property type="protein sequence ID" value="EOM77105.1"/>
    <property type="molecule type" value="Genomic_DNA"/>
</dbReference>
<protein>
    <submittedName>
        <fullName evidence="1">Uncharacterized protein</fullName>
    </submittedName>
</protein>
<organism evidence="1 2">
    <name type="scientific">Rhodococcus rhodnii LMG 5362</name>
    <dbReference type="NCBI Taxonomy" id="1273125"/>
    <lineage>
        <taxon>Bacteria</taxon>
        <taxon>Bacillati</taxon>
        <taxon>Actinomycetota</taxon>
        <taxon>Actinomycetes</taxon>
        <taxon>Mycobacteriales</taxon>
        <taxon>Nocardiaceae</taxon>
        <taxon>Rhodococcus</taxon>
    </lineage>
</organism>